<dbReference type="InterPro" id="IPR004660">
    <property type="entry name" value="PDH_E1"/>
</dbReference>
<accession>H8Z534</accession>
<evidence type="ECO:0000256" key="6">
    <source>
        <dbReference type="ARBA" id="ARBA00023052"/>
    </source>
</evidence>
<reference evidence="12 13" key="2">
    <citation type="submission" date="2011-11" db="EMBL/GenBank/DDBJ databases">
        <authorList>
            <consortium name="US DOE Joint Genome Institute"/>
            <person name="Lucas S."/>
            <person name="Han J."/>
            <person name="Lapidus A."/>
            <person name="Cheng J.-F."/>
            <person name="Goodwin L."/>
            <person name="Pitluck S."/>
            <person name="Peters L."/>
            <person name="Ovchinnikova G."/>
            <person name="Zhang X."/>
            <person name="Detter J.C."/>
            <person name="Han C."/>
            <person name="Tapia R."/>
            <person name="Land M."/>
            <person name="Hauser L."/>
            <person name="Kyrpides N."/>
            <person name="Ivanova N."/>
            <person name="Pagani I."/>
            <person name="Vogl K."/>
            <person name="Liu Z."/>
            <person name="Overmann J."/>
            <person name="Frigaard N.-U."/>
            <person name="Bryant D."/>
            <person name="Woyke T."/>
        </authorList>
    </citation>
    <scope>NUCLEOTIDE SEQUENCE [LARGE SCALE GENOMIC DNA]</scope>
    <source>
        <strain evidence="12 13">970</strain>
    </source>
</reference>
<proteinExistence type="predicted"/>
<keyword evidence="10" id="KW-0460">Magnesium</keyword>
<dbReference type="GO" id="GO:0004739">
    <property type="term" value="F:pyruvate dehydrogenase (acetyl-transferring) activity"/>
    <property type="evidence" value="ECO:0007669"/>
    <property type="project" value="UniProtKB-EC"/>
</dbReference>
<dbReference type="Pfam" id="PF00456">
    <property type="entry name" value="Transketolase_N"/>
    <property type="match status" value="1"/>
</dbReference>
<dbReference type="Gene3D" id="3.40.50.920">
    <property type="match status" value="1"/>
</dbReference>
<organism evidence="12 13">
    <name type="scientific">Thiorhodovibrio frisius</name>
    <dbReference type="NCBI Taxonomy" id="631362"/>
    <lineage>
        <taxon>Bacteria</taxon>
        <taxon>Pseudomonadati</taxon>
        <taxon>Pseudomonadota</taxon>
        <taxon>Gammaproteobacteria</taxon>
        <taxon>Chromatiales</taxon>
        <taxon>Chromatiaceae</taxon>
        <taxon>Thiorhodovibrio</taxon>
    </lineage>
</organism>
<dbReference type="EMBL" id="JH603170">
    <property type="protein sequence ID" value="EIC20441.1"/>
    <property type="molecule type" value="Genomic_DNA"/>
</dbReference>
<comment type="cofactor">
    <cofactor evidence="1 9">
        <name>thiamine diphosphate</name>
        <dbReference type="ChEBI" id="CHEBI:58937"/>
    </cofactor>
</comment>
<feature type="binding site" evidence="10">
    <location>
        <position position="258"/>
    </location>
    <ligand>
        <name>Mg(2+)</name>
        <dbReference type="ChEBI" id="CHEBI:18420"/>
    </ligand>
</feature>
<dbReference type="InterPro" id="IPR001849">
    <property type="entry name" value="PH_domain"/>
</dbReference>
<evidence type="ECO:0000313" key="12">
    <source>
        <dbReference type="EMBL" id="EIC20441.1"/>
    </source>
</evidence>
<evidence type="ECO:0000256" key="7">
    <source>
        <dbReference type="ARBA" id="ARBA00023317"/>
    </source>
</evidence>
<evidence type="ECO:0000259" key="11">
    <source>
        <dbReference type="PROSITE" id="PS50003"/>
    </source>
</evidence>
<dbReference type="PROSITE" id="PS50003">
    <property type="entry name" value="PH_DOMAIN"/>
    <property type="match status" value="1"/>
</dbReference>
<name>H8Z534_9GAMM</name>
<keyword evidence="7 9" id="KW-0670">Pyruvate</keyword>
<dbReference type="Pfam" id="PF17831">
    <property type="entry name" value="PDH_E1_M"/>
    <property type="match status" value="1"/>
</dbReference>
<evidence type="ECO:0000256" key="1">
    <source>
        <dbReference type="ARBA" id="ARBA00001964"/>
    </source>
</evidence>
<comment type="function">
    <text evidence="2 9">Component of the pyruvate dehydrogenase (PDH) complex, that catalyzes the overall conversion of pyruvate to acetyl-CoA and CO(2).</text>
</comment>
<dbReference type="AlphaFoldDB" id="H8Z534"/>
<dbReference type="SUPFAM" id="SSF52518">
    <property type="entry name" value="Thiamin diphosphate-binding fold (THDP-binding)"/>
    <property type="match status" value="2"/>
</dbReference>
<dbReference type="FunFam" id="3.40.50.970:FF:000009">
    <property type="entry name" value="Pyruvate dehydrogenase E1 component"/>
    <property type="match status" value="1"/>
</dbReference>
<dbReference type="PANTHER" id="PTHR43825:SF3">
    <property type="entry name" value="PYRUVATE DEHYDROGENASE E1 COMPONENT"/>
    <property type="match status" value="1"/>
</dbReference>
<evidence type="ECO:0000256" key="3">
    <source>
        <dbReference type="ARBA" id="ARBA00012281"/>
    </source>
</evidence>
<evidence type="ECO:0000256" key="10">
    <source>
        <dbReference type="PIRSR" id="PIRSR000156-1"/>
    </source>
</evidence>
<dbReference type="SUPFAM" id="SSF52922">
    <property type="entry name" value="TK C-terminal domain-like"/>
    <property type="match status" value="1"/>
</dbReference>
<keyword evidence="10" id="KW-0479">Metal-binding</keyword>
<dbReference type="Pfam" id="PF22613">
    <property type="entry name" value="Transketolase_C_1"/>
    <property type="match status" value="1"/>
</dbReference>
<dbReference type="NCBIfam" id="TIGR00759">
    <property type="entry name" value="aceE"/>
    <property type="match status" value="1"/>
</dbReference>
<dbReference type="OrthoDB" id="9759664at2"/>
<keyword evidence="6 9" id="KW-0786">Thiamine pyrophosphate</keyword>
<evidence type="ECO:0000256" key="8">
    <source>
        <dbReference type="ARBA" id="ARBA00051231"/>
    </source>
</evidence>
<keyword evidence="13" id="KW-1185">Reference proteome</keyword>
<sequence length="882" mass="99040">MSNKPDIDPQETQEWLEALDAVLENEGVERAHYLLERLIDKARRSGAHLPFSANTAYVNTIPVTQQERFPGDRAIERRIRSFVRWNAMAMVVQANRLSTELGGHISSFASSATLYDVGFNHFFRAASKDHGGDLVFIQGHSAPGIYARAFLEGRISEEQLYNFRQEVDGNGLSSYPHPWLMPGFWQFPTVSMGLGPIMAIYQARFMRYLSDRGVLNTEGRKVWAFLGDGEMDEPESLGAISLAARERLDNLVFVVNCNLQRLDGPVRGNGKIIQELEAVFRGAGWNVVKVLWGSYWDPLFTRDKQGLLVKRMEECVDGDYQAYKAKGGAYTREHFFGKYPELADLVANLTDDDIWRLNRGGHDPVKIFAAYQEALRTEGQPTVILAKTVKGYGMGVAGEGMNITHSQKKMGETHLKAFRDRFNIPISDDQIGAAPFYKPPPDSPEIRYLHERREALGGPLPVRQDKSERLEVPRLQSFSALLESSGERELSTTMALVRMLSSLVRDKTIGKFIVPIVPDEARTFGMEGMFRQLGIYSHVGQLYEPVDSDQVMYYREEKNGQILQEGINEAGAMSSWIAAATAYANHGQAMIPFYIYYSMFGFQRVGDLIWASGDMQARGFLIGGTAGRTTLAGEGLQHQDGHSHLAAATIPNCVSYDPAYAYELAVIVQDGLRRMYQEKENVFYYITVMNENYPQPALPEGAEEGIKRGLYPVRETADAQVQLLGSGTILREVLAAAELLEKDFGLTSQVWSTTSFNELRRDGLDCERWNRLHPEDAPRQSFVEQQLGTTTGPIVAATDYMRAYADQIRPYLTRRYVTLGTDGFGRSDMRAQLRKFFEVNRWYIAVAALSALAAEGTIDKARVSEAITKYRIDPDKPNPVTQ</sequence>
<dbReference type="FunFam" id="3.40.50.970:FF:000011">
    <property type="entry name" value="Pyruvate dehydrogenase E1 component"/>
    <property type="match status" value="1"/>
</dbReference>
<dbReference type="eggNOG" id="COG2609">
    <property type="taxonomic scope" value="Bacteria"/>
</dbReference>
<dbReference type="RefSeq" id="WP_009150844.1">
    <property type="nucleotide sequence ID" value="NZ_CP121471.1"/>
</dbReference>
<dbReference type="HOGENOM" id="CLU_009154_2_0_6"/>
<feature type="domain" description="PH" evidence="11">
    <location>
        <begin position="1"/>
        <end position="24"/>
    </location>
</feature>
<dbReference type="PANTHER" id="PTHR43825">
    <property type="entry name" value="PYRUVATE DEHYDROGENASE E1 COMPONENT"/>
    <property type="match status" value="1"/>
</dbReference>
<comment type="catalytic activity">
    <reaction evidence="8 9">
        <text>N(6)-[(R)-lipoyl]-L-lysyl-[protein] + pyruvate + H(+) = N(6)-[(R)-S(8)-acetyldihydrolipoyl]-L-lysyl-[protein] + CO2</text>
        <dbReference type="Rhea" id="RHEA:19189"/>
        <dbReference type="Rhea" id="RHEA-COMP:10474"/>
        <dbReference type="Rhea" id="RHEA-COMP:10478"/>
        <dbReference type="ChEBI" id="CHEBI:15361"/>
        <dbReference type="ChEBI" id="CHEBI:15378"/>
        <dbReference type="ChEBI" id="CHEBI:16526"/>
        <dbReference type="ChEBI" id="CHEBI:83099"/>
        <dbReference type="ChEBI" id="CHEBI:83111"/>
        <dbReference type="EC" id="1.2.4.1"/>
    </reaction>
</comment>
<dbReference type="InterPro" id="IPR029061">
    <property type="entry name" value="THDP-binding"/>
</dbReference>
<feature type="binding site" evidence="10">
    <location>
        <position position="228"/>
    </location>
    <ligand>
        <name>Mg(2+)</name>
        <dbReference type="ChEBI" id="CHEBI:18420"/>
    </ligand>
</feature>
<dbReference type="Gene3D" id="3.40.50.970">
    <property type="match status" value="2"/>
</dbReference>
<dbReference type="EC" id="1.2.4.1" evidence="3 9"/>
<feature type="binding site" evidence="10">
    <location>
        <position position="260"/>
    </location>
    <ligand>
        <name>Mg(2+)</name>
        <dbReference type="ChEBI" id="CHEBI:18420"/>
    </ligand>
</feature>
<dbReference type="InterPro" id="IPR041621">
    <property type="entry name" value="PDH_E1_M"/>
</dbReference>
<dbReference type="InterPro" id="IPR051157">
    <property type="entry name" value="PDH/Transketolase"/>
</dbReference>
<evidence type="ECO:0000256" key="2">
    <source>
        <dbReference type="ARBA" id="ARBA00003157"/>
    </source>
</evidence>
<gene>
    <name evidence="12" type="ORF">Thi970DRAFT_04077</name>
</gene>
<evidence type="ECO:0000256" key="4">
    <source>
        <dbReference type="ARBA" id="ARBA00017172"/>
    </source>
</evidence>
<dbReference type="InterPro" id="IPR055152">
    <property type="entry name" value="Transketolase-like_C_2"/>
</dbReference>
<dbReference type="InterPro" id="IPR005474">
    <property type="entry name" value="Transketolase_N"/>
</dbReference>
<protein>
    <recommendedName>
        <fullName evidence="4 9">Pyruvate dehydrogenase E1 component</fullName>
        <ecNumber evidence="3 9">1.2.4.1</ecNumber>
    </recommendedName>
</protein>
<dbReference type="PIRSF" id="PIRSF000156">
    <property type="entry name" value="Pyruvate_dh_E1"/>
    <property type="match status" value="1"/>
</dbReference>
<dbReference type="Proteomes" id="UP000002964">
    <property type="component" value="Unassembled WGS sequence"/>
</dbReference>
<dbReference type="GO" id="GO:0000287">
    <property type="term" value="F:magnesium ion binding"/>
    <property type="evidence" value="ECO:0007669"/>
    <property type="project" value="UniProtKB-ARBA"/>
</dbReference>
<evidence type="ECO:0000313" key="13">
    <source>
        <dbReference type="Proteomes" id="UP000002964"/>
    </source>
</evidence>
<dbReference type="CDD" id="cd02017">
    <property type="entry name" value="TPP_E1_EcPDC_like"/>
    <property type="match status" value="1"/>
</dbReference>
<reference evidence="13" key="1">
    <citation type="submission" date="2011-06" db="EMBL/GenBank/DDBJ databases">
        <authorList>
            <consortium name="US DOE Joint Genome Institute (JGI-PGF)"/>
            <person name="Lucas S."/>
            <person name="Han J."/>
            <person name="Lapidus A."/>
            <person name="Cheng J.-F."/>
            <person name="Goodwin L."/>
            <person name="Pitluck S."/>
            <person name="Peters L."/>
            <person name="Land M.L."/>
            <person name="Hauser L."/>
            <person name="Vogl K."/>
            <person name="Liu Z."/>
            <person name="Overmann J."/>
            <person name="Frigaard N.-U."/>
            <person name="Bryant D.A."/>
            <person name="Woyke T.J."/>
        </authorList>
    </citation>
    <scope>NUCLEOTIDE SEQUENCE [LARGE SCALE GENOMIC DNA]</scope>
    <source>
        <strain evidence="13">970</strain>
    </source>
</reference>
<dbReference type="InterPro" id="IPR035807">
    <property type="entry name" value="PDC_E1_N"/>
</dbReference>
<evidence type="ECO:0000256" key="9">
    <source>
        <dbReference type="PIRNR" id="PIRNR000156"/>
    </source>
</evidence>
<dbReference type="InterPro" id="IPR009014">
    <property type="entry name" value="Transketo_C/PFOR_II"/>
</dbReference>
<dbReference type="STRING" id="631362.Thi970DRAFT_04077"/>
<comment type="cofactor">
    <cofactor evidence="10">
        <name>Mg(2+)</name>
        <dbReference type="ChEBI" id="CHEBI:18420"/>
    </cofactor>
</comment>
<evidence type="ECO:0000256" key="5">
    <source>
        <dbReference type="ARBA" id="ARBA00023002"/>
    </source>
</evidence>
<keyword evidence="5 9" id="KW-0560">Oxidoreductase</keyword>